<protein>
    <submittedName>
        <fullName evidence="2">Uncharacterized protein</fullName>
    </submittedName>
</protein>
<feature type="non-terminal residue" evidence="2">
    <location>
        <position position="118"/>
    </location>
</feature>
<dbReference type="Proteomes" id="UP001519460">
    <property type="component" value="Unassembled WGS sequence"/>
</dbReference>
<dbReference type="AlphaFoldDB" id="A0ABD0LQP7"/>
<organism evidence="2 3">
    <name type="scientific">Batillaria attramentaria</name>
    <dbReference type="NCBI Taxonomy" id="370345"/>
    <lineage>
        <taxon>Eukaryota</taxon>
        <taxon>Metazoa</taxon>
        <taxon>Spiralia</taxon>
        <taxon>Lophotrochozoa</taxon>
        <taxon>Mollusca</taxon>
        <taxon>Gastropoda</taxon>
        <taxon>Caenogastropoda</taxon>
        <taxon>Sorbeoconcha</taxon>
        <taxon>Cerithioidea</taxon>
        <taxon>Batillariidae</taxon>
        <taxon>Batillaria</taxon>
    </lineage>
</organism>
<reference evidence="2 3" key="1">
    <citation type="journal article" date="2023" name="Sci. Data">
        <title>Genome assembly of the Korean intertidal mud-creeper Batillaria attramentaria.</title>
        <authorList>
            <person name="Patra A.K."/>
            <person name="Ho P.T."/>
            <person name="Jun S."/>
            <person name="Lee S.J."/>
            <person name="Kim Y."/>
            <person name="Won Y.J."/>
        </authorList>
    </citation>
    <scope>NUCLEOTIDE SEQUENCE [LARGE SCALE GENOMIC DNA]</scope>
    <source>
        <strain evidence="2">Wonlab-2016</strain>
    </source>
</reference>
<feature type="region of interest" description="Disordered" evidence="1">
    <location>
        <begin position="65"/>
        <end position="118"/>
    </location>
</feature>
<evidence type="ECO:0000313" key="3">
    <source>
        <dbReference type="Proteomes" id="UP001519460"/>
    </source>
</evidence>
<name>A0ABD0LQP7_9CAEN</name>
<sequence length="118" mass="12990">MVMRGAHNDEYTKLYNASKAIVERPSGRYHLPVLVVRDGVADALTRPREINASTKICPCYLRADSPPSPPYVSVRSVGGRSHPDASDSDNTSSVAIQRPCARRTQRRCDVRAHSATAR</sequence>
<accession>A0ABD0LQP7</accession>
<proteinExistence type="predicted"/>
<keyword evidence="3" id="KW-1185">Reference proteome</keyword>
<comment type="caution">
    <text evidence="2">The sequence shown here is derived from an EMBL/GenBank/DDBJ whole genome shotgun (WGS) entry which is preliminary data.</text>
</comment>
<evidence type="ECO:0000313" key="2">
    <source>
        <dbReference type="EMBL" id="KAK7501890.1"/>
    </source>
</evidence>
<evidence type="ECO:0000256" key="1">
    <source>
        <dbReference type="SAM" id="MobiDB-lite"/>
    </source>
</evidence>
<gene>
    <name evidence="2" type="ORF">BaRGS_00006976</name>
</gene>
<dbReference type="EMBL" id="JACVVK020000029">
    <property type="protein sequence ID" value="KAK7501890.1"/>
    <property type="molecule type" value="Genomic_DNA"/>
</dbReference>